<reference evidence="2" key="1">
    <citation type="journal article" date="2014" name="Front. Microbiol.">
        <title>High frequency of phylogenetically diverse reductive dehalogenase-homologous genes in deep subseafloor sedimentary metagenomes.</title>
        <authorList>
            <person name="Kawai M."/>
            <person name="Futagami T."/>
            <person name="Toyoda A."/>
            <person name="Takaki Y."/>
            <person name="Nishi S."/>
            <person name="Hori S."/>
            <person name="Arai W."/>
            <person name="Tsubouchi T."/>
            <person name="Morono Y."/>
            <person name="Uchiyama I."/>
            <person name="Ito T."/>
            <person name="Fujiyama A."/>
            <person name="Inagaki F."/>
            <person name="Takami H."/>
        </authorList>
    </citation>
    <scope>NUCLEOTIDE SEQUENCE</scope>
    <source>
        <strain evidence="2">Expedition CK06-06</strain>
    </source>
</reference>
<dbReference type="EMBL" id="BARU01012288">
    <property type="protein sequence ID" value="GAH39340.1"/>
    <property type="molecule type" value="Genomic_DNA"/>
</dbReference>
<feature type="compositionally biased region" description="Basic and acidic residues" evidence="1">
    <location>
        <begin position="46"/>
        <end position="61"/>
    </location>
</feature>
<feature type="region of interest" description="Disordered" evidence="1">
    <location>
        <begin position="42"/>
        <end position="74"/>
    </location>
</feature>
<proteinExistence type="predicted"/>
<dbReference type="AlphaFoldDB" id="X1G3F6"/>
<evidence type="ECO:0000313" key="2">
    <source>
        <dbReference type="EMBL" id="GAH39340.1"/>
    </source>
</evidence>
<evidence type="ECO:0000256" key="1">
    <source>
        <dbReference type="SAM" id="MobiDB-lite"/>
    </source>
</evidence>
<name>X1G3F6_9ZZZZ</name>
<organism evidence="2">
    <name type="scientific">marine sediment metagenome</name>
    <dbReference type="NCBI Taxonomy" id="412755"/>
    <lineage>
        <taxon>unclassified sequences</taxon>
        <taxon>metagenomes</taxon>
        <taxon>ecological metagenomes</taxon>
    </lineage>
</organism>
<protein>
    <submittedName>
        <fullName evidence="2">Uncharacterized protein</fullName>
    </submittedName>
</protein>
<accession>X1G3F6</accession>
<sequence length="112" mass="12606">MTLSSGTFFCKKCDITFKGDYKPQTRPRKSCPKCHKMSDLTVKNTKSKEKNDAETGGEEHSTLPPQGDIEKLSSEDLEKRIVSALNTQPNNAQILGKAIEFFIKIKGKEEER</sequence>
<comment type="caution">
    <text evidence="2">The sequence shown here is derived from an EMBL/GenBank/DDBJ whole genome shotgun (WGS) entry which is preliminary data.</text>
</comment>
<gene>
    <name evidence="2" type="ORF">S03H2_22724</name>
</gene>